<accession>A0A9N9JAW7</accession>
<organism evidence="1 2">
    <name type="scientific">Dentiscutata erythropus</name>
    <dbReference type="NCBI Taxonomy" id="1348616"/>
    <lineage>
        <taxon>Eukaryota</taxon>
        <taxon>Fungi</taxon>
        <taxon>Fungi incertae sedis</taxon>
        <taxon>Mucoromycota</taxon>
        <taxon>Glomeromycotina</taxon>
        <taxon>Glomeromycetes</taxon>
        <taxon>Diversisporales</taxon>
        <taxon>Gigasporaceae</taxon>
        <taxon>Dentiscutata</taxon>
    </lineage>
</organism>
<dbReference type="AlphaFoldDB" id="A0A9N9JAW7"/>
<comment type="caution">
    <text evidence="1">The sequence shown here is derived from an EMBL/GenBank/DDBJ whole genome shotgun (WGS) entry which is preliminary data.</text>
</comment>
<proteinExistence type="predicted"/>
<protein>
    <submittedName>
        <fullName evidence="1">21524_t:CDS:1</fullName>
    </submittedName>
</protein>
<name>A0A9N9JAW7_9GLOM</name>
<keyword evidence="2" id="KW-1185">Reference proteome</keyword>
<sequence length="44" mass="4770">LYLAEIRFLSRSGPQGKTSLTLSIIATCREVITGYLPAITAKES</sequence>
<evidence type="ECO:0000313" key="2">
    <source>
        <dbReference type="Proteomes" id="UP000789405"/>
    </source>
</evidence>
<dbReference type="Proteomes" id="UP000789405">
    <property type="component" value="Unassembled WGS sequence"/>
</dbReference>
<dbReference type="EMBL" id="CAJVPY010019784">
    <property type="protein sequence ID" value="CAG8772903.1"/>
    <property type="molecule type" value="Genomic_DNA"/>
</dbReference>
<reference evidence="1" key="1">
    <citation type="submission" date="2021-06" db="EMBL/GenBank/DDBJ databases">
        <authorList>
            <person name="Kallberg Y."/>
            <person name="Tangrot J."/>
            <person name="Rosling A."/>
        </authorList>
    </citation>
    <scope>NUCLEOTIDE SEQUENCE</scope>
    <source>
        <strain evidence="1">MA453B</strain>
    </source>
</reference>
<feature type="non-terminal residue" evidence="1">
    <location>
        <position position="1"/>
    </location>
</feature>
<gene>
    <name evidence="1" type="ORF">DERYTH_LOCUS18857</name>
</gene>
<evidence type="ECO:0000313" key="1">
    <source>
        <dbReference type="EMBL" id="CAG8772903.1"/>
    </source>
</evidence>